<keyword evidence="5" id="KW-0677">Repeat</keyword>
<dbReference type="PRINTS" id="PR00926">
    <property type="entry name" value="MITOCARRIER"/>
</dbReference>
<dbReference type="InterPro" id="IPR004000">
    <property type="entry name" value="Actin"/>
</dbReference>
<keyword evidence="3" id="KW-0813">Transport</keyword>
<dbReference type="PROSITE" id="PS50920">
    <property type="entry name" value="SOLCAR"/>
    <property type="match status" value="1"/>
</dbReference>
<feature type="coiled-coil region" evidence="8">
    <location>
        <begin position="471"/>
        <end position="498"/>
    </location>
</feature>
<keyword evidence="8" id="KW-0175">Coiled coil</keyword>
<keyword evidence="11" id="KW-1185">Reference proteome</keyword>
<dbReference type="PANTHER" id="PTHR11937">
    <property type="entry name" value="ACTIN"/>
    <property type="match status" value="1"/>
</dbReference>
<organism evidence="10 11">
    <name type="scientific">Branchiostoma lanceolatum</name>
    <name type="common">Common lancelet</name>
    <name type="synonym">Amphioxus lanceolatum</name>
    <dbReference type="NCBI Taxonomy" id="7740"/>
    <lineage>
        <taxon>Eukaryota</taxon>
        <taxon>Metazoa</taxon>
        <taxon>Chordata</taxon>
        <taxon>Cephalochordata</taxon>
        <taxon>Leptocardii</taxon>
        <taxon>Amphioxiformes</taxon>
        <taxon>Branchiostomatidae</taxon>
        <taxon>Branchiostoma</taxon>
    </lineage>
</organism>
<feature type="signal peptide" evidence="9">
    <location>
        <begin position="1"/>
        <end position="21"/>
    </location>
</feature>
<dbReference type="SUPFAM" id="SSF103506">
    <property type="entry name" value="Mitochondrial carrier"/>
    <property type="match status" value="2"/>
</dbReference>
<evidence type="ECO:0000256" key="8">
    <source>
        <dbReference type="SAM" id="Coils"/>
    </source>
</evidence>
<dbReference type="InterPro" id="IPR002067">
    <property type="entry name" value="MCP"/>
</dbReference>
<evidence type="ECO:0000313" key="11">
    <source>
        <dbReference type="Proteomes" id="UP000838412"/>
    </source>
</evidence>
<keyword evidence="9" id="KW-0732">Signal</keyword>
<keyword evidence="4 7" id="KW-0812">Transmembrane</keyword>
<name>A0A8K0EFF9_BRALA</name>
<evidence type="ECO:0000256" key="7">
    <source>
        <dbReference type="PROSITE-ProRule" id="PRU00282"/>
    </source>
</evidence>
<reference evidence="10" key="1">
    <citation type="submission" date="2022-01" db="EMBL/GenBank/DDBJ databases">
        <authorList>
            <person name="Braso-Vives M."/>
        </authorList>
    </citation>
    <scope>NUCLEOTIDE SEQUENCE</scope>
</reference>
<evidence type="ECO:0000256" key="6">
    <source>
        <dbReference type="ARBA" id="ARBA00023136"/>
    </source>
</evidence>
<dbReference type="GO" id="GO:0055085">
    <property type="term" value="P:transmembrane transport"/>
    <property type="evidence" value="ECO:0007669"/>
    <property type="project" value="InterPro"/>
</dbReference>
<dbReference type="EMBL" id="OV696703">
    <property type="protein sequence ID" value="CAH1251053.1"/>
    <property type="molecule type" value="Genomic_DNA"/>
</dbReference>
<evidence type="ECO:0000256" key="1">
    <source>
        <dbReference type="ARBA" id="ARBA00004141"/>
    </source>
</evidence>
<sequence length="709" mass="80504">MAIRHIVGIAVILAVVFTAEGKSFEAIKKQKTGLDAINKAADDKLVVKTAKDHIKNEHMDLKPKELQEKDKDVLFKQQYKKEVEEAAEKKLGIVNEAKYRIKDKFVHLKELPKKDQDVLRQQYKKEQAAEKKLEMVDEAKNHIKAESVDLKEFPEMDQAAARAASMKKVEAEADLAKTFKMREDVKKKKQVEMITKLEEQELVKSKSTFGKDFQAGGIASAISKTLEAPIEEVKGRLQVQHQKEFKDLLKKVEDKVVEKLSMVNGMEKRQVPTAVWLQIMVLTTMQEAGTGDLAKSQLKPAADKAAEEKLEKTANDRFQDYPLGLKELPEMDKAAGWLQIVLYMGLYEAAMEYNKEIIMMKDFKRQGMIMEWEDQVKEFLQNLQEFLQEEFVLQEFLQEDIFPAGIPAGARNSDFLVDFLAGGIAAAISKTAEAPIERVKRRLQVQHEKDLMQKVVEKAMDQELVREIKINAEETGEYNKAKKGMKDLKKQVEMITELGEQVKAAVKKEAFKELDKNEAAMEKKATMAKEVEDLVVEKLSMVKGTRLEAVPAATVTQFYDLLTKPMANGQKMTHDSSAQIMFETFNMPAMYETFNAPAMYVAIQAVLSLYASGRTTGFVMDSADEVTNNMPTYTSREYPQPDIRRLDLAGRELTNYLMKILTERGYSFTTAARESDPSSGSFNPQARTTWVPVDWSSWPNYNVHGYGAY</sequence>
<feature type="repeat" description="Solcar" evidence="7">
    <location>
        <begin position="413"/>
        <end position="492"/>
    </location>
</feature>
<feature type="chain" id="PRO_5035482582" evidence="9">
    <location>
        <begin position="22"/>
        <end position="709"/>
    </location>
</feature>
<accession>A0A8K0EFF9</accession>
<dbReference type="OrthoDB" id="10271608at2759"/>
<dbReference type="InterPro" id="IPR018108">
    <property type="entry name" value="MCP_transmembrane"/>
</dbReference>
<dbReference type="Gene3D" id="3.30.420.40">
    <property type="match status" value="1"/>
</dbReference>
<proteinExistence type="inferred from homology"/>
<dbReference type="Pfam" id="PF00022">
    <property type="entry name" value="Actin"/>
    <property type="match status" value="1"/>
</dbReference>
<evidence type="ECO:0000256" key="5">
    <source>
        <dbReference type="ARBA" id="ARBA00022737"/>
    </source>
</evidence>
<dbReference type="InterPro" id="IPR043129">
    <property type="entry name" value="ATPase_NBD"/>
</dbReference>
<comment type="subcellular location">
    <subcellularLocation>
        <location evidence="1">Membrane</location>
        <topology evidence="1">Multi-pass membrane protein</topology>
    </subcellularLocation>
</comment>
<dbReference type="Pfam" id="PF00153">
    <property type="entry name" value="Mito_carr"/>
    <property type="match status" value="2"/>
</dbReference>
<gene>
    <name evidence="10" type="primary">ACTA2</name>
    <name evidence="10" type="ORF">BLAG_LOCUS11557</name>
</gene>
<comment type="similarity">
    <text evidence="2">Belongs to the mitochondrial carrier (TC 2.A.29) family.</text>
</comment>
<dbReference type="GO" id="GO:0016020">
    <property type="term" value="C:membrane"/>
    <property type="evidence" value="ECO:0007669"/>
    <property type="project" value="UniProtKB-SubCell"/>
</dbReference>
<dbReference type="Proteomes" id="UP000838412">
    <property type="component" value="Chromosome 18"/>
</dbReference>
<keyword evidence="6 7" id="KW-0472">Membrane</keyword>
<protein>
    <submittedName>
        <fullName evidence="10">ACTA2 protein</fullName>
    </submittedName>
</protein>
<dbReference type="InterPro" id="IPR023395">
    <property type="entry name" value="MCP_dom_sf"/>
</dbReference>
<evidence type="ECO:0000313" key="10">
    <source>
        <dbReference type="EMBL" id="CAH1251053.1"/>
    </source>
</evidence>
<evidence type="ECO:0000256" key="9">
    <source>
        <dbReference type="SAM" id="SignalP"/>
    </source>
</evidence>
<evidence type="ECO:0000256" key="3">
    <source>
        <dbReference type="ARBA" id="ARBA00022448"/>
    </source>
</evidence>
<evidence type="ECO:0000256" key="2">
    <source>
        <dbReference type="ARBA" id="ARBA00006375"/>
    </source>
</evidence>
<dbReference type="SUPFAM" id="SSF53067">
    <property type="entry name" value="Actin-like ATPase domain"/>
    <property type="match status" value="2"/>
</dbReference>
<evidence type="ECO:0000256" key="4">
    <source>
        <dbReference type="ARBA" id="ARBA00022692"/>
    </source>
</evidence>
<dbReference type="AlphaFoldDB" id="A0A8K0EFF9"/>
<dbReference type="Gene3D" id="1.50.40.10">
    <property type="entry name" value="Mitochondrial carrier domain"/>
    <property type="match status" value="1"/>
</dbReference>